<organism evidence="3 4">
    <name type="scientific">Nocardia elegans</name>
    <dbReference type="NCBI Taxonomy" id="300029"/>
    <lineage>
        <taxon>Bacteria</taxon>
        <taxon>Bacillati</taxon>
        <taxon>Actinomycetota</taxon>
        <taxon>Actinomycetes</taxon>
        <taxon>Mycobacteriales</taxon>
        <taxon>Nocardiaceae</taxon>
        <taxon>Nocardia</taxon>
    </lineage>
</organism>
<dbReference type="SMART" id="SM00564">
    <property type="entry name" value="PQQ"/>
    <property type="match status" value="2"/>
</dbReference>
<sequence>MQARYEQMGVQQVRSGSRRPERSEHDRGGHHPTTLRHSVIRRGAPRRAIAAVGALGLLALTGCGSSTVDDIKVGSGKGWQSAFHDARNSGASPVTGARHLSLSWSRPIGGPLANATTIGPDGQLFVTSRTTTDCVGKPGTTGMIFSFQMPTGRKRFCNALGPDAVAAASAVDGASNVYVGDDGAVFSFNALGQPRWRTPVAGVPVSVQFTHDGTVLSVSQSGQVDVLDRQTGDREVSTYQVLGDPDFLAHPNVTRPADGQGIDDCAVGGPQCAVANVSALDPNSGRFYLTAWRTGAPAASVVALHYADKKVTQDWSVDILTDGSATSPTLSSDGKTLYVGDNSGRLLAVDTADGHTKWTQPLGFAPRGGISELDGLLIPGGDDGHLLALHDNGDRAEIAWERKDLTLRGRPVQTAGDTGYVVVPMGDALHLLTFETKSGKTIASAPLPGAQGTTVSTAIGPDGQVVVGTRIGELFAFTPDR</sequence>
<dbReference type="InterPro" id="IPR002372">
    <property type="entry name" value="PQQ_rpt_dom"/>
</dbReference>
<gene>
    <name evidence="3" type="ORF">ACFYY5_15560</name>
</gene>
<evidence type="ECO:0000313" key="3">
    <source>
        <dbReference type="EMBL" id="MFF4024250.1"/>
    </source>
</evidence>
<dbReference type="Proteomes" id="UP001602089">
    <property type="component" value="Unassembled WGS sequence"/>
</dbReference>
<dbReference type="Pfam" id="PF13360">
    <property type="entry name" value="PQQ_2"/>
    <property type="match status" value="1"/>
</dbReference>
<dbReference type="EMBL" id="JBIATK010000004">
    <property type="protein sequence ID" value="MFF4024250.1"/>
    <property type="molecule type" value="Genomic_DNA"/>
</dbReference>
<dbReference type="Gene3D" id="2.130.10.10">
    <property type="entry name" value="YVTN repeat-like/Quinoprotein amine dehydrogenase"/>
    <property type="match status" value="2"/>
</dbReference>
<dbReference type="PANTHER" id="PTHR34512">
    <property type="entry name" value="CELL SURFACE PROTEIN"/>
    <property type="match status" value="1"/>
</dbReference>
<dbReference type="RefSeq" id="WP_324195573.1">
    <property type="nucleotide sequence ID" value="NZ_JADLPS010000001.1"/>
</dbReference>
<reference evidence="3 4" key="1">
    <citation type="submission" date="2024-10" db="EMBL/GenBank/DDBJ databases">
        <title>The Natural Products Discovery Center: Release of the First 8490 Sequenced Strains for Exploring Actinobacteria Biosynthetic Diversity.</title>
        <authorList>
            <person name="Kalkreuter E."/>
            <person name="Kautsar S.A."/>
            <person name="Yang D."/>
            <person name="Bader C.D."/>
            <person name="Teijaro C.N."/>
            <person name="Fluegel L."/>
            <person name="Davis C.M."/>
            <person name="Simpson J.R."/>
            <person name="Lauterbach L."/>
            <person name="Steele A.D."/>
            <person name="Gui C."/>
            <person name="Meng S."/>
            <person name="Li G."/>
            <person name="Viehrig K."/>
            <person name="Ye F."/>
            <person name="Su P."/>
            <person name="Kiefer A.F."/>
            <person name="Nichols A."/>
            <person name="Cepeda A.J."/>
            <person name="Yan W."/>
            <person name="Fan B."/>
            <person name="Jiang Y."/>
            <person name="Adhikari A."/>
            <person name="Zheng C.-J."/>
            <person name="Schuster L."/>
            <person name="Cowan T.M."/>
            <person name="Smanski M.J."/>
            <person name="Chevrette M.G."/>
            <person name="De Carvalho L.P.S."/>
            <person name="Shen B."/>
        </authorList>
    </citation>
    <scope>NUCLEOTIDE SEQUENCE [LARGE SCALE GENOMIC DNA]</scope>
    <source>
        <strain evidence="3 4">NPDC001867</strain>
    </source>
</reference>
<feature type="region of interest" description="Disordered" evidence="1">
    <location>
        <begin position="1"/>
        <end position="41"/>
    </location>
</feature>
<dbReference type="SUPFAM" id="SSF50998">
    <property type="entry name" value="Quinoprotein alcohol dehydrogenase-like"/>
    <property type="match status" value="1"/>
</dbReference>
<evidence type="ECO:0000259" key="2">
    <source>
        <dbReference type="Pfam" id="PF13360"/>
    </source>
</evidence>
<protein>
    <submittedName>
        <fullName evidence="3">PQQ-binding-like beta-propeller repeat protein</fullName>
    </submittedName>
</protein>
<dbReference type="InterPro" id="IPR015943">
    <property type="entry name" value="WD40/YVTN_repeat-like_dom_sf"/>
</dbReference>
<accession>A0ABW6TH28</accession>
<feature type="compositionally biased region" description="Basic and acidic residues" evidence="1">
    <location>
        <begin position="18"/>
        <end position="29"/>
    </location>
</feature>
<comment type="caution">
    <text evidence="3">The sequence shown here is derived from an EMBL/GenBank/DDBJ whole genome shotgun (WGS) entry which is preliminary data.</text>
</comment>
<dbReference type="InterPro" id="IPR018391">
    <property type="entry name" value="PQQ_b-propeller_rpt"/>
</dbReference>
<proteinExistence type="predicted"/>
<keyword evidence="4" id="KW-1185">Reference proteome</keyword>
<evidence type="ECO:0000313" key="4">
    <source>
        <dbReference type="Proteomes" id="UP001602089"/>
    </source>
</evidence>
<dbReference type="PANTHER" id="PTHR34512:SF30">
    <property type="entry name" value="OUTER MEMBRANE PROTEIN ASSEMBLY FACTOR BAMB"/>
    <property type="match status" value="1"/>
</dbReference>
<dbReference type="InterPro" id="IPR011047">
    <property type="entry name" value="Quinoprotein_ADH-like_sf"/>
</dbReference>
<name>A0ABW6TH28_9NOCA</name>
<evidence type="ECO:0000256" key="1">
    <source>
        <dbReference type="SAM" id="MobiDB-lite"/>
    </source>
</evidence>
<feature type="domain" description="Pyrrolo-quinoline quinone repeat" evidence="2">
    <location>
        <begin position="276"/>
        <end position="454"/>
    </location>
</feature>
<feature type="compositionally biased region" description="Basic residues" evidence="1">
    <location>
        <begin position="30"/>
        <end position="41"/>
    </location>
</feature>